<protein>
    <submittedName>
        <fullName evidence="2">Uncharacterized protein</fullName>
    </submittedName>
</protein>
<proteinExistence type="predicted"/>
<reference evidence="2" key="1">
    <citation type="journal article" date="2023" name="Plant J.">
        <title>The genome of the king protea, Protea cynaroides.</title>
        <authorList>
            <person name="Chang J."/>
            <person name="Duong T.A."/>
            <person name="Schoeman C."/>
            <person name="Ma X."/>
            <person name="Roodt D."/>
            <person name="Barker N."/>
            <person name="Li Z."/>
            <person name="Van de Peer Y."/>
            <person name="Mizrachi E."/>
        </authorList>
    </citation>
    <scope>NUCLEOTIDE SEQUENCE</scope>
    <source>
        <tissue evidence="2">Young leaves</tissue>
    </source>
</reference>
<name>A0A9Q0HBI9_9MAGN</name>
<accession>A0A9Q0HBI9</accession>
<evidence type="ECO:0000313" key="2">
    <source>
        <dbReference type="EMBL" id="KAJ4961703.1"/>
    </source>
</evidence>
<feature type="compositionally biased region" description="Polar residues" evidence="1">
    <location>
        <begin position="217"/>
        <end position="231"/>
    </location>
</feature>
<dbReference type="EMBL" id="JAMYWD010000009">
    <property type="protein sequence ID" value="KAJ4961703.1"/>
    <property type="molecule type" value="Genomic_DNA"/>
</dbReference>
<feature type="region of interest" description="Disordered" evidence="1">
    <location>
        <begin position="175"/>
        <end position="196"/>
    </location>
</feature>
<comment type="caution">
    <text evidence="2">The sequence shown here is derived from an EMBL/GenBank/DDBJ whole genome shotgun (WGS) entry which is preliminary data.</text>
</comment>
<feature type="region of interest" description="Disordered" evidence="1">
    <location>
        <begin position="215"/>
        <end position="265"/>
    </location>
</feature>
<organism evidence="2 3">
    <name type="scientific">Protea cynaroides</name>
    <dbReference type="NCBI Taxonomy" id="273540"/>
    <lineage>
        <taxon>Eukaryota</taxon>
        <taxon>Viridiplantae</taxon>
        <taxon>Streptophyta</taxon>
        <taxon>Embryophyta</taxon>
        <taxon>Tracheophyta</taxon>
        <taxon>Spermatophyta</taxon>
        <taxon>Magnoliopsida</taxon>
        <taxon>Proteales</taxon>
        <taxon>Proteaceae</taxon>
        <taxon>Protea</taxon>
    </lineage>
</organism>
<dbReference type="AlphaFoldDB" id="A0A9Q0HBI9"/>
<feature type="compositionally biased region" description="Basic residues" evidence="1">
    <location>
        <begin position="183"/>
        <end position="196"/>
    </location>
</feature>
<feature type="compositionally biased region" description="Polar residues" evidence="1">
    <location>
        <begin position="241"/>
        <end position="253"/>
    </location>
</feature>
<sequence length="276" mass="29536">MKPPPSSYSSSSLDNLKELNGNSKSAIAEVEVKFLGPNVLLKTIPSDSLSGCEDSCCFEGLALEKPPPTPLAASAPAVVEFDFSMKVFRRAKTTTARALVTRKKKTQAHESGLIHQSRLFIQCRSGKESGHVTRGGRRDGRRESGCGYKEPVPYLSSDNKARGCEGVLAELDEGTSGSVGKKVGNRRASKFKKSHPKWVRKKSGKNLTRLESLVGRSHQSGKVPSNPSSFSGKLAVLNGEPSPTNLVIPATSQRSSSSLTPSPSLSLCCLRTSSSF</sequence>
<evidence type="ECO:0000256" key="1">
    <source>
        <dbReference type="SAM" id="MobiDB-lite"/>
    </source>
</evidence>
<feature type="compositionally biased region" description="Low complexity" evidence="1">
    <location>
        <begin position="254"/>
        <end position="265"/>
    </location>
</feature>
<dbReference type="Proteomes" id="UP001141806">
    <property type="component" value="Unassembled WGS sequence"/>
</dbReference>
<keyword evidence="3" id="KW-1185">Reference proteome</keyword>
<gene>
    <name evidence="2" type="ORF">NE237_021613</name>
</gene>
<evidence type="ECO:0000313" key="3">
    <source>
        <dbReference type="Proteomes" id="UP001141806"/>
    </source>
</evidence>